<dbReference type="EMBL" id="BMMN01000002">
    <property type="protein sequence ID" value="GGO05511.1"/>
    <property type="molecule type" value="Genomic_DNA"/>
</dbReference>
<comment type="caution">
    <text evidence="2">The sequence shown here is derived from an EMBL/GenBank/DDBJ whole genome shotgun (WGS) entry which is preliminary data.</text>
</comment>
<proteinExistence type="predicted"/>
<reference evidence="2" key="1">
    <citation type="journal article" date="2014" name="Int. J. Syst. Evol. Microbiol.">
        <title>Complete genome sequence of Corynebacterium casei LMG S-19264T (=DSM 44701T), isolated from a smear-ripened cheese.</title>
        <authorList>
            <consortium name="US DOE Joint Genome Institute (JGI-PGF)"/>
            <person name="Walter F."/>
            <person name="Albersmeier A."/>
            <person name="Kalinowski J."/>
            <person name="Ruckert C."/>
        </authorList>
    </citation>
    <scope>NUCLEOTIDE SEQUENCE</scope>
    <source>
        <strain evidence="2">CGMCC 4.7138</strain>
    </source>
</reference>
<protein>
    <recommendedName>
        <fullName evidence="4">2'-5' RNA ligase family protein</fullName>
    </recommendedName>
</protein>
<evidence type="ECO:0008006" key="4">
    <source>
        <dbReference type="Google" id="ProtNLM"/>
    </source>
</evidence>
<evidence type="ECO:0000313" key="3">
    <source>
        <dbReference type="Proteomes" id="UP000653480"/>
    </source>
</evidence>
<evidence type="ECO:0000256" key="1">
    <source>
        <dbReference type="SAM" id="MobiDB-lite"/>
    </source>
</evidence>
<keyword evidence="3" id="KW-1185">Reference proteome</keyword>
<dbReference type="Proteomes" id="UP000653480">
    <property type="component" value="Unassembled WGS sequence"/>
</dbReference>
<gene>
    <name evidence="2" type="ORF">GCM10011574_17370</name>
</gene>
<dbReference type="AlphaFoldDB" id="A0A8H9LCF3"/>
<feature type="region of interest" description="Disordered" evidence="1">
    <location>
        <begin position="89"/>
        <end position="114"/>
    </location>
</feature>
<evidence type="ECO:0000313" key="2">
    <source>
        <dbReference type="EMBL" id="GGO05511.1"/>
    </source>
</evidence>
<name>A0A8H9LCF3_9ACTN</name>
<accession>A0A8H9LCF3</accession>
<organism evidence="2 3">
    <name type="scientific">Microbispora bryophytorum</name>
    <dbReference type="NCBI Taxonomy" id="1460882"/>
    <lineage>
        <taxon>Bacteria</taxon>
        <taxon>Bacillati</taxon>
        <taxon>Actinomycetota</taxon>
        <taxon>Actinomycetes</taxon>
        <taxon>Streptosporangiales</taxon>
        <taxon>Streptosporangiaceae</taxon>
        <taxon>Microbispora</taxon>
    </lineage>
</organism>
<reference evidence="2" key="2">
    <citation type="submission" date="2020-09" db="EMBL/GenBank/DDBJ databases">
        <authorList>
            <person name="Sun Q."/>
            <person name="Zhou Y."/>
        </authorList>
    </citation>
    <scope>NUCLEOTIDE SEQUENCE</scope>
    <source>
        <strain evidence="2">CGMCC 4.7138</strain>
    </source>
</reference>
<sequence>MLPPEGLDYWHVLLGDHPEVRAIASEAHRRLAGFTGLDPVSYEGLHLTTIIVGLTDEITEERLVVPIAEALERLADMQPITRDARLYALPPCGGRPRSASSEGPDADARRRCLT</sequence>